<dbReference type="PANTHER" id="PTHR12418">
    <property type="entry name" value="ACYL-COENZYME A THIOESTERASE THEM4"/>
    <property type="match status" value="1"/>
</dbReference>
<dbReference type="RefSeq" id="WP_342824176.1">
    <property type="nucleotide sequence ID" value="NZ_CP046146.1"/>
</dbReference>
<comment type="catalytic activity">
    <reaction evidence="20">
        <text>hexadecanoyl-CoA + H2O = hexadecanoate + CoA + H(+)</text>
        <dbReference type="Rhea" id="RHEA:16645"/>
        <dbReference type="ChEBI" id="CHEBI:7896"/>
        <dbReference type="ChEBI" id="CHEBI:15377"/>
        <dbReference type="ChEBI" id="CHEBI:15378"/>
        <dbReference type="ChEBI" id="CHEBI:57287"/>
        <dbReference type="ChEBI" id="CHEBI:57379"/>
        <dbReference type="EC" id="3.1.2.2"/>
    </reaction>
    <physiologicalReaction direction="left-to-right" evidence="20">
        <dbReference type="Rhea" id="RHEA:16646"/>
    </physiologicalReaction>
</comment>
<dbReference type="GO" id="GO:0016787">
    <property type="term" value="F:hydrolase activity"/>
    <property type="evidence" value="ECO:0007669"/>
    <property type="project" value="UniProtKB-KW"/>
</dbReference>
<evidence type="ECO:0000256" key="2">
    <source>
        <dbReference type="ARBA" id="ARBA00004496"/>
    </source>
</evidence>
<dbReference type="InterPro" id="IPR029069">
    <property type="entry name" value="HotDog_dom_sf"/>
</dbReference>
<evidence type="ECO:0000256" key="10">
    <source>
        <dbReference type="ARBA" id="ARBA00023098"/>
    </source>
</evidence>
<proteinExistence type="inferred from homology"/>
<reference evidence="27 28" key="1">
    <citation type="submission" date="2019-11" db="EMBL/GenBank/DDBJ databases">
        <authorList>
            <person name="Cho J.-C."/>
        </authorList>
    </citation>
    <scope>NUCLEOTIDE SEQUENCE [LARGE SCALE GENOMIC DNA]</scope>
    <source>
        <strain evidence="26 27">JH1073</strain>
        <strain evidence="25 28">JH702</strain>
    </source>
</reference>
<comment type="similarity">
    <text evidence="15">Belongs to the THEM4/THEM5 thioesterase family.</text>
</comment>
<evidence type="ECO:0000256" key="11">
    <source>
        <dbReference type="ARBA" id="ARBA00023136"/>
    </source>
</evidence>
<keyword evidence="6" id="KW-0053">Apoptosis</keyword>
<comment type="catalytic activity">
    <reaction evidence="23">
        <text>tetradecanoyl-CoA + H2O = tetradecanoate + CoA + H(+)</text>
        <dbReference type="Rhea" id="RHEA:40119"/>
        <dbReference type="ChEBI" id="CHEBI:15377"/>
        <dbReference type="ChEBI" id="CHEBI:15378"/>
        <dbReference type="ChEBI" id="CHEBI:30807"/>
        <dbReference type="ChEBI" id="CHEBI:57287"/>
        <dbReference type="ChEBI" id="CHEBI:57385"/>
    </reaction>
    <physiologicalReaction direction="left-to-right" evidence="23">
        <dbReference type="Rhea" id="RHEA:40120"/>
    </physiologicalReaction>
</comment>
<dbReference type="Proteomes" id="UP001321249">
    <property type="component" value="Unassembled WGS sequence"/>
</dbReference>
<dbReference type="GO" id="GO:0016020">
    <property type="term" value="C:membrane"/>
    <property type="evidence" value="ECO:0007669"/>
    <property type="project" value="UniProtKB-SubCell"/>
</dbReference>
<keyword evidence="9" id="KW-0809">Transit peptide</keyword>
<reference evidence="26" key="2">
    <citation type="journal article" date="2023" name="Nat. Commun.">
        <title>Cultivation of marine bacteria of the SAR202 clade.</title>
        <authorList>
            <person name="Lim Y."/>
            <person name="Seo J.H."/>
            <person name="Giovannoni S.J."/>
            <person name="Kang I."/>
            <person name="Cho J.C."/>
        </authorList>
    </citation>
    <scope>NUCLEOTIDE SEQUENCE</scope>
    <source>
        <strain evidence="26">JH1073</strain>
    </source>
</reference>
<evidence type="ECO:0000256" key="1">
    <source>
        <dbReference type="ARBA" id="ARBA00004170"/>
    </source>
</evidence>
<evidence type="ECO:0000256" key="16">
    <source>
        <dbReference type="ARBA" id="ARBA00038848"/>
    </source>
</evidence>
<dbReference type="GO" id="GO:0006631">
    <property type="term" value="P:fatty acid metabolic process"/>
    <property type="evidence" value="ECO:0007669"/>
    <property type="project" value="UniProtKB-KW"/>
</dbReference>
<reference evidence="27" key="3">
    <citation type="submission" date="2023-06" db="EMBL/GenBank/DDBJ databases">
        <title>Pangenomics reveal diversification of enzyme families and niche specialization in globally abundant SAR202 bacteria.</title>
        <authorList>
            <person name="Saw J.H.W."/>
        </authorList>
    </citation>
    <scope>NUCLEOTIDE SEQUENCE [LARGE SCALE GENOMIC DNA]</scope>
    <source>
        <strain evidence="27">JH1073</strain>
    </source>
</reference>
<dbReference type="Gene3D" id="3.10.129.10">
    <property type="entry name" value="Hotdog Thioesterase"/>
    <property type="match status" value="1"/>
</dbReference>
<dbReference type="GO" id="GO:0005737">
    <property type="term" value="C:cytoplasm"/>
    <property type="evidence" value="ECO:0007669"/>
    <property type="project" value="UniProtKB-SubCell"/>
</dbReference>
<evidence type="ECO:0000256" key="18">
    <source>
        <dbReference type="ARBA" id="ARBA00043210"/>
    </source>
</evidence>
<sequence length="172" mass="19033">MSQSELERTYFQDGLHGNHCYGCGAWNDKGLQIKSFWDGDESVCIYQPKPHHSAMPPDVMNGGTIAAIIDCHGVCSAIADAYRTEGREVGDGEKIWYATASLTVNYRKPTRIDGPVTARARLTEKTDKKTMFEVDFFSHDGVLTCDASVLSLRVPSEWADPTGLFKHIDSNS</sequence>
<evidence type="ECO:0000256" key="5">
    <source>
        <dbReference type="ARBA" id="ARBA00022490"/>
    </source>
</evidence>
<dbReference type="Pfam" id="PF03061">
    <property type="entry name" value="4HBT"/>
    <property type="match status" value="1"/>
</dbReference>
<keyword evidence="11" id="KW-0472">Membrane</keyword>
<keyword evidence="7" id="KW-0378">Hydrolase</keyword>
<comment type="subcellular location">
    <subcellularLocation>
        <location evidence="3">Cell projection</location>
        <location evidence="3">Ruffle membrane</location>
    </subcellularLocation>
    <subcellularLocation>
        <location evidence="2">Cytoplasm</location>
    </subcellularLocation>
    <subcellularLocation>
        <location evidence="1">Membrane</location>
        <topology evidence="1">Peripheral membrane protein</topology>
    </subcellularLocation>
</comment>
<dbReference type="AlphaFoldDB" id="A0AAJ5ZM30"/>
<comment type="catalytic activity">
    <reaction evidence="21">
        <text>decanoyl-CoA + H2O = decanoate + CoA + H(+)</text>
        <dbReference type="Rhea" id="RHEA:40059"/>
        <dbReference type="ChEBI" id="CHEBI:15377"/>
        <dbReference type="ChEBI" id="CHEBI:15378"/>
        <dbReference type="ChEBI" id="CHEBI:27689"/>
        <dbReference type="ChEBI" id="CHEBI:57287"/>
        <dbReference type="ChEBI" id="CHEBI:61430"/>
    </reaction>
    <physiologicalReaction direction="left-to-right" evidence="21">
        <dbReference type="Rhea" id="RHEA:40060"/>
    </physiologicalReaction>
</comment>
<evidence type="ECO:0000256" key="20">
    <source>
        <dbReference type="ARBA" id="ARBA00047734"/>
    </source>
</evidence>
<dbReference type="InterPro" id="IPR006683">
    <property type="entry name" value="Thioestr_dom"/>
</dbReference>
<dbReference type="InterPro" id="IPR052365">
    <property type="entry name" value="THEM4/THEM5_acyl-CoA_thioest"/>
</dbReference>
<keyword evidence="5" id="KW-0963">Cytoplasm</keyword>
<evidence type="ECO:0000313" key="25">
    <source>
        <dbReference type="EMBL" id="MDG0866611.1"/>
    </source>
</evidence>
<dbReference type="PANTHER" id="PTHR12418:SF19">
    <property type="entry name" value="ACYL-COENZYME A THIOESTERASE THEM4"/>
    <property type="match status" value="1"/>
</dbReference>
<comment type="catalytic activity">
    <reaction evidence="13">
        <text>(5Z,8Z,11Z,14Z)-eicosatetraenoyl-CoA + H2O = (5Z,8Z,11Z,14Z)-eicosatetraenoate + CoA + H(+)</text>
        <dbReference type="Rhea" id="RHEA:40151"/>
        <dbReference type="ChEBI" id="CHEBI:15377"/>
        <dbReference type="ChEBI" id="CHEBI:15378"/>
        <dbReference type="ChEBI" id="CHEBI:32395"/>
        <dbReference type="ChEBI" id="CHEBI:57287"/>
        <dbReference type="ChEBI" id="CHEBI:57368"/>
    </reaction>
    <physiologicalReaction direction="left-to-right" evidence="13">
        <dbReference type="Rhea" id="RHEA:40152"/>
    </physiologicalReaction>
</comment>
<gene>
    <name evidence="25" type="ORF">GKO46_05915</name>
    <name evidence="26" type="ORF">GKO48_14160</name>
</gene>
<evidence type="ECO:0000256" key="21">
    <source>
        <dbReference type="ARBA" id="ARBA00047969"/>
    </source>
</evidence>
<comment type="catalytic activity">
    <reaction evidence="19">
        <text>octanoyl-CoA + H2O = octanoate + CoA + H(+)</text>
        <dbReference type="Rhea" id="RHEA:30143"/>
        <dbReference type="ChEBI" id="CHEBI:15377"/>
        <dbReference type="ChEBI" id="CHEBI:15378"/>
        <dbReference type="ChEBI" id="CHEBI:25646"/>
        <dbReference type="ChEBI" id="CHEBI:57287"/>
        <dbReference type="ChEBI" id="CHEBI:57386"/>
    </reaction>
    <physiologicalReaction direction="left-to-right" evidence="19">
        <dbReference type="Rhea" id="RHEA:30144"/>
    </physiologicalReaction>
</comment>
<comment type="catalytic activity">
    <reaction evidence="22">
        <text>dodecanoyl-CoA + H2O = dodecanoate + CoA + H(+)</text>
        <dbReference type="Rhea" id="RHEA:30135"/>
        <dbReference type="ChEBI" id="CHEBI:15377"/>
        <dbReference type="ChEBI" id="CHEBI:15378"/>
        <dbReference type="ChEBI" id="CHEBI:18262"/>
        <dbReference type="ChEBI" id="CHEBI:57287"/>
        <dbReference type="ChEBI" id="CHEBI:57375"/>
    </reaction>
    <physiologicalReaction direction="left-to-right" evidence="22">
        <dbReference type="Rhea" id="RHEA:30136"/>
    </physiologicalReaction>
</comment>
<dbReference type="EC" id="3.1.2.2" evidence="16"/>
<evidence type="ECO:0000256" key="15">
    <source>
        <dbReference type="ARBA" id="ARBA00038456"/>
    </source>
</evidence>
<evidence type="ECO:0000313" key="26">
    <source>
        <dbReference type="EMBL" id="WFG40698.1"/>
    </source>
</evidence>
<keyword evidence="27" id="KW-1185">Reference proteome</keyword>
<evidence type="ECO:0000256" key="22">
    <source>
        <dbReference type="ARBA" id="ARBA00048074"/>
    </source>
</evidence>
<evidence type="ECO:0000256" key="8">
    <source>
        <dbReference type="ARBA" id="ARBA00022832"/>
    </source>
</evidence>
<keyword evidence="12" id="KW-0966">Cell projection</keyword>
<evidence type="ECO:0000313" key="27">
    <source>
        <dbReference type="Proteomes" id="UP001219901"/>
    </source>
</evidence>
<keyword evidence="10" id="KW-0443">Lipid metabolism</keyword>
<dbReference type="EMBL" id="WMBE01000002">
    <property type="protein sequence ID" value="MDG0866611.1"/>
    <property type="molecule type" value="Genomic_DNA"/>
</dbReference>
<evidence type="ECO:0000313" key="28">
    <source>
        <dbReference type="Proteomes" id="UP001321249"/>
    </source>
</evidence>
<evidence type="ECO:0000259" key="24">
    <source>
        <dbReference type="Pfam" id="PF03061"/>
    </source>
</evidence>
<feature type="domain" description="Thioesterase" evidence="24">
    <location>
        <begin position="59"/>
        <end position="145"/>
    </location>
</feature>
<organism evidence="26 27">
    <name type="scientific">Candidatus Lucifugimonas marina</name>
    <dbReference type="NCBI Taxonomy" id="3038979"/>
    <lineage>
        <taxon>Bacteria</taxon>
        <taxon>Bacillati</taxon>
        <taxon>Chloroflexota</taxon>
        <taxon>Dehalococcoidia</taxon>
        <taxon>SAR202 cluster</taxon>
        <taxon>Candidatus Lucifugimonadales</taxon>
        <taxon>Candidatus Lucifugimonadaceae</taxon>
        <taxon>Candidatus Lucifugimonas</taxon>
    </lineage>
</organism>
<protein>
    <recommendedName>
        <fullName evidence="17">Acyl-coenzyme A thioesterase THEM4</fullName>
        <ecNumber evidence="16">3.1.2.2</ecNumber>
    </recommendedName>
    <alternativeName>
        <fullName evidence="18">Thioesterase superfamily member 4</fullName>
    </alternativeName>
</protein>
<keyword evidence="8" id="KW-0276">Fatty acid metabolism</keyword>
<evidence type="ECO:0000256" key="9">
    <source>
        <dbReference type="ARBA" id="ARBA00022946"/>
    </source>
</evidence>
<evidence type="ECO:0000256" key="23">
    <source>
        <dbReference type="ARBA" id="ARBA00048180"/>
    </source>
</evidence>
<evidence type="ECO:0000256" key="12">
    <source>
        <dbReference type="ARBA" id="ARBA00023273"/>
    </source>
</evidence>
<keyword evidence="4" id="KW-1003">Cell membrane</keyword>
<comment type="catalytic activity">
    <reaction evidence="14">
        <text>(9Z)-octadecenoyl-CoA + H2O = (9Z)-octadecenoate + CoA + H(+)</text>
        <dbReference type="Rhea" id="RHEA:40139"/>
        <dbReference type="ChEBI" id="CHEBI:15377"/>
        <dbReference type="ChEBI" id="CHEBI:15378"/>
        <dbReference type="ChEBI" id="CHEBI:30823"/>
        <dbReference type="ChEBI" id="CHEBI:57287"/>
        <dbReference type="ChEBI" id="CHEBI:57387"/>
    </reaction>
    <physiologicalReaction direction="left-to-right" evidence="14">
        <dbReference type="Rhea" id="RHEA:40140"/>
    </physiologicalReaction>
</comment>
<accession>A0AAJ5ZM30</accession>
<evidence type="ECO:0000256" key="13">
    <source>
        <dbReference type="ARBA" id="ARBA00035852"/>
    </source>
</evidence>
<name>A0AAJ5ZM30_9CHLR</name>
<evidence type="ECO:0000256" key="7">
    <source>
        <dbReference type="ARBA" id="ARBA00022801"/>
    </source>
</evidence>
<dbReference type="CDD" id="cd03443">
    <property type="entry name" value="PaaI_thioesterase"/>
    <property type="match status" value="1"/>
</dbReference>
<evidence type="ECO:0000256" key="6">
    <source>
        <dbReference type="ARBA" id="ARBA00022703"/>
    </source>
</evidence>
<dbReference type="SUPFAM" id="SSF54637">
    <property type="entry name" value="Thioesterase/thiol ester dehydrase-isomerase"/>
    <property type="match status" value="1"/>
</dbReference>
<dbReference type="EMBL" id="CP046147">
    <property type="protein sequence ID" value="WFG40698.1"/>
    <property type="molecule type" value="Genomic_DNA"/>
</dbReference>
<evidence type="ECO:0000256" key="17">
    <source>
        <dbReference type="ARBA" id="ARBA00040123"/>
    </source>
</evidence>
<evidence type="ECO:0000256" key="19">
    <source>
        <dbReference type="ARBA" id="ARBA00047588"/>
    </source>
</evidence>
<evidence type="ECO:0000256" key="14">
    <source>
        <dbReference type="ARBA" id="ARBA00037002"/>
    </source>
</evidence>
<evidence type="ECO:0000256" key="4">
    <source>
        <dbReference type="ARBA" id="ARBA00022475"/>
    </source>
</evidence>
<evidence type="ECO:0000256" key="3">
    <source>
        <dbReference type="ARBA" id="ARBA00004632"/>
    </source>
</evidence>
<dbReference type="Proteomes" id="UP001219901">
    <property type="component" value="Chromosome"/>
</dbReference>